<dbReference type="InterPro" id="IPR009882">
    <property type="entry name" value="Gypsy"/>
</dbReference>
<proteinExistence type="predicted"/>
<dbReference type="Proteomes" id="UP001652621">
    <property type="component" value="Unplaced"/>
</dbReference>
<keyword evidence="1" id="KW-0812">Transmembrane</keyword>
<sequence>MINWIIIMVAFTTATKAQTLDIQDLSNNNGYIPIKTGETKTIEHYTKILHIINTTEYERTLEMIKTNIDILKTSNTESKRLLDTVNKNFMLLKAKIENLNPHFRKKRALLNILGKGLKIIAGTMDSDDEKQINETFQLLRANDNNLTDKINNLTYISNIMNSQIQNITNHINYQQNIIGNYLTKLKNIIGNKISTMEEEITFIEHIYQINNDISLLQQHVDDIGQIIFSSKLGIIPTDILTQTELNLITDFDSYTNIKVTIALHDNNVIIILSIPHFSKDPLSMVTFVPIPDKNNRSIQLNYSDVLIDLESNVYSTYIKDNLKRNLIKIEDNCLNNILKFEEANCKMQPSNKQEVTEIIPGILILKNFNNKITHNCNKAKLRITGNFLIKFENCEINTLNKTFTNIKIKIHDKFILPNLITKIKENSNTTLADIKIESLYLKQIEYEETLKQALYKDKNTKIISLGIDVSIIVSICILVIFIHIIKNKNTYVTSVQLKDENIINNGIKII</sequence>
<organism evidence="3 4">
    <name type="scientific">Musca domestica</name>
    <name type="common">House fly</name>
    <dbReference type="NCBI Taxonomy" id="7370"/>
    <lineage>
        <taxon>Eukaryota</taxon>
        <taxon>Metazoa</taxon>
        <taxon>Ecdysozoa</taxon>
        <taxon>Arthropoda</taxon>
        <taxon>Hexapoda</taxon>
        <taxon>Insecta</taxon>
        <taxon>Pterygota</taxon>
        <taxon>Neoptera</taxon>
        <taxon>Endopterygota</taxon>
        <taxon>Diptera</taxon>
        <taxon>Brachycera</taxon>
        <taxon>Muscomorpha</taxon>
        <taxon>Muscoidea</taxon>
        <taxon>Muscidae</taxon>
        <taxon>Musca</taxon>
    </lineage>
</organism>
<feature type="transmembrane region" description="Helical" evidence="1">
    <location>
        <begin position="462"/>
        <end position="485"/>
    </location>
</feature>
<evidence type="ECO:0000313" key="3">
    <source>
        <dbReference type="Proteomes" id="UP001652621"/>
    </source>
</evidence>
<feature type="chain" id="PRO_5045982585" evidence="2">
    <location>
        <begin position="18"/>
        <end position="510"/>
    </location>
</feature>
<reference evidence="4" key="1">
    <citation type="submission" date="2025-08" db="UniProtKB">
        <authorList>
            <consortium name="RefSeq"/>
        </authorList>
    </citation>
    <scope>IDENTIFICATION</scope>
    <source>
        <strain evidence="4">Aabys</strain>
        <tissue evidence="4">Whole body</tissue>
    </source>
</reference>
<dbReference type="RefSeq" id="XP_058979106.1">
    <property type="nucleotide sequence ID" value="XM_059123123.1"/>
</dbReference>
<gene>
    <name evidence="4" type="primary">LOC131802701</name>
</gene>
<keyword evidence="1" id="KW-1133">Transmembrane helix</keyword>
<keyword evidence="2" id="KW-0732">Signal</keyword>
<dbReference type="Pfam" id="PF07253">
    <property type="entry name" value="Gypsy"/>
    <property type="match status" value="1"/>
</dbReference>
<evidence type="ECO:0000256" key="1">
    <source>
        <dbReference type="SAM" id="Phobius"/>
    </source>
</evidence>
<keyword evidence="3" id="KW-1185">Reference proteome</keyword>
<keyword evidence="1" id="KW-0472">Membrane</keyword>
<feature type="signal peptide" evidence="2">
    <location>
        <begin position="1"/>
        <end position="17"/>
    </location>
</feature>
<name>A0ABM3UZZ1_MUSDO</name>
<evidence type="ECO:0000313" key="4">
    <source>
        <dbReference type="RefSeq" id="XP_058979106.1"/>
    </source>
</evidence>
<accession>A0ABM3UZZ1</accession>
<evidence type="ECO:0000256" key="2">
    <source>
        <dbReference type="SAM" id="SignalP"/>
    </source>
</evidence>
<protein>
    <submittedName>
        <fullName evidence="4">Uncharacterized protein LOC131802701</fullName>
    </submittedName>
</protein>
<dbReference type="GeneID" id="131802701"/>